<feature type="transmembrane region" description="Helical" evidence="12">
    <location>
        <begin position="60"/>
        <end position="81"/>
    </location>
</feature>
<evidence type="ECO:0000256" key="2">
    <source>
        <dbReference type="ARBA" id="ARBA00008622"/>
    </source>
</evidence>
<feature type="transmembrane region" description="Helical" evidence="12">
    <location>
        <begin position="125"/>
        <end position="145"/>
    </location>
</feature>
<keyword evidence="5" id="KW-0349">Heme</keyword>
<evidence type="ECO:0000256" key="4">
    <source>
        <dbReference type="ARBA" id="ARBA00022475"/>
    </source>
</evidence>
<dbReference type="InterPro" id="IPR051542">
    <property type="entry name" value="Hydrogenase_cytochrome"/>
</dbReference>
<evidence type="ECO:0000256" key="5">
    <source>
        <dbReference type="ARBA" id="ARBA00022617"/>
    </source>
</evidence>
<evidence type="ECO:0000256" key="9">
    <source>
        <dbReference type="ARBA" id="ARBA00022989"/>
    </source>
</evidence>
<keyword evidence="7" id="KW-0479">Metal-binding</keyword>
<keyword evidence="3" id="KW-0813">Transport</keyword>
<dbReference type="EMBL" id="FNKX01000002">
    <property type="protein sequence ID" value="SDR42834.1"/>
    <property type="molecule type" value="Genomic_DNA"/>
</dbReference>
<evidence type="ECO:0000256" key="3">
    <source>
        <dbReference type="ARBA" id="ARBA00022448"/>
    </source>
</evidence>
<dbReference type="GO" id="GO:0022904">
    <property type="term" value="P:respiratory electron transport chain"/>
    <property type="evidence" value="ECO:0007669"/>
    <property type="project" value="InterPro"/>
</dbReference>
<dbReference type="PANTHER" id="PTHR30485">
    <property type="entry name" value="NI/FE-HYDROGENASE 1 B-TYPE CYTOCHROME SUBUNIT"/>
    <property type="match status" value="1"/>
</dbReference>
<dbReference type="SUPFAM" id="SSF81342">
    <property type="entry name" value="Transmembrane di-heme cytochromes"/>
    <property type="match status" value="1"/>
</dbReference>
<dbReference type="GO" id="GO:0020037">
    <property type="term" value="F:heme binding"/>
    <property type="evidence" value="ECO:0007669"/>
    <property type="project" value="TreeGrafter"/>
</dbReference>
<comment type="subcellular location">
    <subcellularLocation>
        <location evidence="1">Cell membrane</location>
        <topology evidence="1">Multi-pass membrane protein</topology>
    </subcellularLocation>
</comment>
<comment type="similarity">
    <text evidence="2">Belongs to the HupC/HyaC/HydC family.</text>
</comment>
<dbReference type="Gene3D" id="1.20.950.20">
    <property type="entry name" value="Transmembrane di-heme cytochromes, Chain C"/>
    <property type="match status" value="1"/>
</dbReference>
<evidence type="ECO:0000256" key="7">
    <source>
        <dbReference type="ARBA" id="ARBA00022723"/>
    </source>
</evidence>
<protein>
    <submittedName>
        <fullName evidence="14">Thiosulfate reductase cytochrome b subunit</fullName>
    </submittedName>
</protein>
<evidence type="ECO:0000256" key="6">
    <source>
        <dbReference type="ARBA" id="ARBA00022692"/>
    </source>
</evidence>
<feature type="transmembrane region" description="Helical" evidence="12">
    <location>
        <begin position="165"/>
        <end position="188"/>
    </location>
</feature>
<evidence type="ECO:0000313" key="14">
    <source>
        <dbReference type="EMBL" id="SDR42834.1"/>
    </source>
</evidence>
<dbReference type="GO" id="GO:0009055">
    <property type="term" value="F:electron transfer activity"/>
    <property type="evidence" value="ECO:0007669"/>
    <property type="project" value="InterPro"/>
</dbReference>
<gene>
    <name evidence="14" type="ORF">SAMN05445850_3853</name>
</gene>
<name>A0A1H1IYP3_9BURK</name>
<evidence type="ECO:0000313" key="15">
    <source>
        <dbReference type="Proteomes" id="UP000199365"/>
    </source>
</evidence>
<evidence type="ECO:0000259" key="13">
    <source>
        <dbReference type="Pfam" id="PF01292"/>
    </source>
</evidence>
<accession>A0A1H1IYP3</accession>
<dbReference type="Pfam" id="PF01292">
    <property type="entry name" value="Ni_hydr_CYTB"/>
    <property type="match status" value="1"/>
</dbReference>
<evidence type="ECO:0000256" key="12">
    <source>
        <dbReference type="SAM" id="Phobius"/>
    </source>
</evidence>
<evidence type="ECO:0000256" key="11">
    <source>
        <dbReference type="ARBA" id="ARBA00023136"/>
    </source>
</evidence>
<dbReference type="RefSeq" id="WP_090806025.1">
    <property type="nucleotide sequence ID" value="NZ_FNKX01000002.1"/>
</dbReference>
<keyword evidence="11 12" id="KW-0472">Membrane</keyword>
<dbReference type="GO" id="GO:0005886">
    <property type="term" value="C:plasma membrane"/>
    <property type="evidence" value="ECO:0007669"/>
    <property type="project" value="UniProtKB-SubCell"/>
</dbReference>
<reference evidence="15" key="1">
    <citation type="submission" date="2016-10" db="EMBL/GenBank/DDBJ databases">
        <authorList>
            <person name="Varghese N."/>
            <person name="Submissions S."/>
        </authorList>
    </citation>
    <scope>NUCLEOTIDE SEQUENCE [LARGE SCALE GENOMIC DNA]</scope>
    <source>
        <strain evidence="15">DUS833</strain>
    </source>
</reference>
<evidence type="ECO:0000256" key="8">
    <source>
        <dbReference type="ARBA" id="ARBA00022982"/>
    </source>
</evidence>
<organism evidence="14 15">
    <name type="scientific">Paraburkholderia tuberum</name>
    <dbReference type="NCBI Taxonomy" id="157910"/>
    <lineage>
        <taxon>Bacteria</taxon>
        <taxon>Pseudomonadati</taxon>
        <taxon>Pseudomonadota</taxon>
        <taxon>Betaproteobacteria</taxon>
        <taxon>Burkholderiales</taxon>
        <taxon>Burkholderiaceae</taxon>
        <taxon>Paraburkholderia</taxon>
    </lineage>
</organism>
<feature type="transmembrane region" description="Helical" evidence="12">
    <location>
        <begin position="20"/>
        <end position="40"/>
    </location>
</feature>
<keyword evidence="9 12" id="KW-1133">Transmembrane helix</keyword>
<keyword evidence="8" id="KW-0249">Electron transport</keyword>
<dbReference type="GO" id="GO:0005506">
    <property type="term" value="F:iron ion binding"/>
    <property type="evidence" value="ECO:0007669"/>
    <property type="project" value="InterPro"/>
</dbReference>
<dbReference type="PANTHER" id="PTHR30485:SF1">
    <property type="entry name" value="CYTOCHROME YDHU-RELATED"/>
    <property type="match status" value="1"/>
</dbReference>
<sequence>MPDSQAFLVVHPLVVRVTHWINAFAMVCMVMSGWAIYNASPIFPFRFPVWATVGGWLGGSIAWHFAAMWLLCANGLLYLAYGVASGHLRRKLLPVRARELARDAALALRLRLPHETGKYNAVQRALYLLVLLLGVLLVASGLSIWKPVQLSWLTALFGGFDFARRVHFVAMAGVVGFVVVHLLLVLLVPRTLPPMVTGRARRNAQRIDQASQRTRA</sequence>
<keyword evidence="6 12" id="KW-0812">Transmembrane</keyword>
<proteinExistence type="inferred from homology"/>
<dbReference type="InterPro" id="IPR016174">
    <property type="entry name" value="Di-haem_cyt_TM"/>
</dbReference>
<evidence type="ECO:0000256" key="1">
    <source>
        <dbReference type="ARBA" id="ARBA00004651"/>
    </source>
</evidence>
<dbReference type="STRING" id="157910.SAMN05445850_3853"/>
<dbReference type="AlphaFoldDB" id="A0A1H1IYP3"/>
<evidence type="ECO:0000256" key="10">
    <source>
        <dbReference type="ARBA" id="ARBA00023004"/>
    </source>
</evidence>
<dbReference type="InterPro" id="IPR011577">
    <property type="entry name" value="Cyt_b561_bac/Ni-Hgenase"/>
</dbReference>
<dbReference type="Proteomes" id="UP000199365">
    <property type="component" value="Unassembled WGS sequence"/>
</dbReference>
<keyword evidence="4" id="KW-1003">Cell membrane</keyword>
<keyword evidence="15" id="KW-1185">Reference proteome</keyword>
<dbReference type="PRINTS" id="PR00161">
    <property type="entry name" value="NIHGNASECYTB"/>
</dbReference>
<feature type="domain" description="Cytochrome b561 bacterial/Ni-hydrogenase" evidence="13">
    <location>
        <begin position="10"/>
        <end position="198"/>
    </location>
</feature>
<keyword evidence="10" id="KW-0408">Iron</keyword>
<dbReference type="InterPro" id="IPR000516">
    <property type="entry name" value="Ni-dep_Hydgase_cyt-B"/>
</dbReference>